<feature type="compositionally biased region" description="Basic and acidic residues" evidence="1">
    <location>
        <begin position="215"/>
        <end position="238"/>
    </location>
</feature>
<dbReference type="EMBL" id="KL648458">
    <property type="protein sequence ID" value="KEY70217.1"/>
    <property type="molecule type" value="Genomic_DNA"/>
</dbReference>
<feature type="region of interest" description="Disordered" evidence="1">
    <location>
        <begin position="212"/>
        <end position="248"/>
    </location>
</feature>
<dbReference type="HOGENOM" id="CLU_046577_1_0_1"/>
<dbReference type="OrthoDB" id="5365129at2759"/>
<sequence>MATAAVATAIGFGSSLLGIISFGSDAFASRREGQAASVVRIGVALDRSGGTSNAGGDLPRVRLWNAAGEFLGRNTDPGDIRDGEFRDITVHHSGNNGQQAPYMLLSASDNAVCIAYTTITWPDGGQYAWLGDWGNLCEASWYYSNLYVPGTNHTPTCTWIDRNGDQRHTGFQLHFPDFAGEKWEDEEAQRVHLCSGIPFGLHEERNPDSINIWSRKRDSNEEAHGSISEKDRLQERQGRSSLRRRSHKMRRNTEFHNVVIDGSTRRTATQLCESNGSEGPDYANTIEGLFCRMSDKTLWPICNEMVHDNCFNTDPAIQQLIISGLTTRDSPYSAVSYWGTDA</sequence>
<dbReference type="AlphaFoldDB" id="A0A084AY38"/>
<organism evidence="2 3">
    <name type="scientific">Stachybotrys chartarum (strain CBS 109288 / IBT 7711)</name>
    <name type="common">Toxic black mold</name>
    <name type="synonym">Stilbospora chartarum</name>
    <dbReference type="NCBI Taxonomy" id="1280523"/>
    <lineage>
        <taxon>Eukaryota</taxon>
        <taxon>Fungi</taxon>
        <taxon>Dikarya</taxon>
        <taxon>Ascomycota</taxon>
        <taxon>Pezizomycotina</taxon>
        <taxon>Sordariomycetes</taxon>
        <taxon>Hypocreomycetidae</taxon>
        <taxon>Hypocreales</taxon>
        <taxon>Stachybotryaceae</taxon>
        <taxon>Stachybotrys</taxon>
    </lineage>
</organism>
<gene>
    <name evidence="2" type="ORF">S7711_03434</name>
</gene>
<dbReference type="Proteomes" id="UP000028045">
    <property type="component" value="Unassembled WGS sequence"/>
</dbReference>
<proteinExistence type="predicted"/>
<protein>
    <submittedName>
        <fullName evidence="2">Uncharacterized protein</fullName>
    </submittedName>
</protein>
<keyword evidence="3" id="KW-1185">Reference proteome</keyword>
<name>A0A084AY38_STACB</name>
<evidence type="ECO:0000256" key="1">
    <source>
        <dbReference type="SAM" id="MobiDB-lite"/>
    </source>
</evidence>
<evidence type="ECO:0000313" key="3">
    <source>
        <dbReference type="Proteomes" id="UP000028045"/>
    </source>
</evidence>
<evidence type="ECO:0000313" key="2">
    <source>
        <dbReference type="EMBL" id="KEY70217.1"/>
    </source>
</evidence>
<reference evidence="2 3" key="1">
    <citation type="journal article" date="2014" name="BMC Genomics">
        <title>Comparative genome sequencing reveals chemotype-specific gene clusters in the toxigenic black mold Stachybotrys.</title>
        <authorList>
            <person name="Semeiks J."/>
            <person name="Borek D."/>
            <person name="Otwinowski Z."/>
            <person name="Grishin N.V."/>
        </authorList>
    </citation>
    <scope>NUCLEOTIDE SEQUENCE [LARGE SCALE GENOMIC DNA]</scope>
    <source>
        <strain evidence="3">CBS 109288 / IBT 7711</strain>
    </source>
</reference>
<accession>A0A084AY38</accession>